<keyword evidence="2" id="KW-1185">Reference proteome</keyword>
<dbReference type="HOGENOM" id="CLU_2318497_0_0_6"/>
<dbReference type="AlphaFoldDB" id="J3TXS3"/>
<dbReference type="Proteomes" id="UP000003936">
    <property type="component" value="Chromosome"/>
</dbReference>
<accession>J3TXS3</accession>
<protein>
    <submittedName>
        <fullName evidence="1">Uncharacterized protein</fullName>
    </submittedName>
</protein>
<dbReference type="EMBL" id="CP003546">
    <property type="protein sequence ID" value="AFP85060.1"/>
    <property type="molecule type" value="Genomic_DNA"/>
</dbReference>
<evidence type="ECO:0000313" key="2">
    <source>
        <dbReference type="Proteomes" id="UP000003936"/>
    </source>
</evidence>
<reference evidence="1 2" key="1">
    <citation type="journal article" date="2012" name="Mol. Biol. Evol.">
        <title>Genome reduction and co-evolution between the primary and secondary bacterial symbionts of psyllids.</title>
        <authorList>
            <person name="Sloan D.B."/>
            <person name="Moran N.A."/>
        </authorList>
    </citation>
    <scope>NUCLEOTIDE SEQUENCE [LARGE SCALE GENOMIC DNA]</scope>
    <source>
        <strain evidence="1">Ceuc_S</strain>
    </source>
</reference>
<dbReference type="KEGG" id="sect:A359_06750"/>
<name>J3TXS3_9ENTR</name>
<sequence length="99" mass="11195">MPAIKTPLLKHADFLHHLQNNNTLLSSTLCFQRKPIVFRRIFFLASVKRRFSVWSSDCMHVKKLLHLLNSRSITASISTARVVLPVLAIAGIMTVVQIS</sequence>
<organism evidence="1 2">
    <name type="scientific">secondary endosymbiont of Ctenarytaina eucalypti</name>
    <dbReference type="NCBI Taxonomy" id="1199245"/>
    <lineage>
        <taxon>Bacteria</taxon>
        <taxon>Pseudomonadati</taxon>
        <taxon>Pseudomonadota</taxon>
        <taxon>Gammaproteobacteria</taxon>
        <taxon>Enterobacterales</taxon>
        <taxon>Enterobacteriaceae</taxon>
        <taxon>aphid secondary symbionts</taxon>
    </lineage>
</organism>
<proteinExistence type="predicted"/>
<evidence type="ECO:0000313" key="1">
    <source>
        <dbReference type="EMBL" id="AFP85060.1"/>
    </source>
</evidence>
<gene>
    <name evidence="1" type="ORF">A359_06750</name>
</gene>